<name>W4LWB5_ENTF1</name>
<dbReference type="InterPro" id="IPR029060">
    <property type="entry name" value="PIN-like_dom_sf"/>
</dbReference>
<organism evidence="1 2">
    <name type="scientific">Entotheonella factor</name>
    <dbReference type="NCBI Taxonomy" id="1429438"/>
    <lineage>
        <taxon>Bacteria</taxon>
        <taxon>Pseudomonadati</taxon>
        <taxon>Nitrospinota/Tectimicrobiota group</taxon>
        <taxon>Candidatus Tectimicrobiota</taxon>
        <taxon>Candidatus Entotheonellia</taxon>
        <taxon>Candidatus Entotheonellales</taxon>
        <taxon>Candidatus Entotheonellaceae</taxon>
        <taxon>Candidatus Entotheonella</taxon>
    </lineage>
</organism>
<gene>
    <name evidence="1" type="ORF">ETSY1_04460</name>
</gene>
<evidence type="ECO:0000313" key="2">
    <source>
        <dbReference type="Proteomes" id="UP000019141"/>
    </source>
</evidence>
<reference evidence="1 2" key="1">
    <citation type="journal article" date="2014" name="Nature">
        <title>An environmental bacterial taxon with a large and distinct metabolic repertoire.</title>
        <authorList>
            <person name="Wilson M.C."/>
            <person name="Mori T."/>
            <person name="Ruckert C."/>
            <person name="Uria A.R."/>
            <person name="Helf M.J."/>
            <person name="Takada K."/>
            <person name="Gernert C."/>
            <person name="Steffens U.A."/>
            <person name="Heycke N."/>
            <person name="Schmitt S."/>
            <person name="Rinke C."/>
            <person name="Helfrich E.J."/>
            <person name="Brachmann A.O."/>
            <person name="Gurgui C."/>
            <person name="Wakimoto T."/>
            <person name="Kracht M."/>
            <person name="Crusemann M."/>
            <person name="Hentschel U."/>
            <person name="Abe I."/>
            <person name="Matsunaga S."/>
            <person name="Kalinowski J."/>
            <person name="Takeyama H."/>
            <person name="Piel J."/>
        </authorList>
    </citation>
    <scope>NUCLEOTIDE SEQUENCE [LARGE SCALE GENOMIC DNA]</scope>
    <source>
        <strain evidence="2">TSY1</strain>
    </source>
</reference>
<protein>
    <recommendedName>
        <fullName evidence="3">PIN domain-containing protein</fullName>
    </recommendedName>
</protein>
<dbReference type="EMBL" id="AZHW01000168">
    <property type="protein sequence ID" value="ETX02195.1"/>
    <property type="molecule type" value="Genomic_DNA"/>
</dbReference>
<proteinExistence type="predicted"/>
<dbReference type="Proteomes" id="UP000019141">
    <property type="component" value="Unassembled WGS sequence"/>
</dbReference>
<comment type="caution">
    <text evidence="1">The sequence shown here is derived from an EMBL/GenBank/DDBJ whole genome shotgun (WGS) entry which is preliminary data.</text>
</comment>
<sequence>MSDICIVDTSVLCNLLRVPNRDQQYAKALSELDLYIDQGHSLLLPLATIYETGNHIAQNGNGQQRRKTAERFVDQVRQAVRGENPFRPTQTHQVEEVLEWLQMFPDRAMHGVGLADLTIIQIFHQQCQLNRVRQVFIWSYDQHLSGYNRSP</sequence>
<dbReference type="SUPFAM" id="SSF88723">
    <property type="entry name" value="PIN domain-like"/>
    <property type="match status" value="1"/>
</dbReference>
<accession>W4LWB5</accession>
<evidence type="ECO:0008006" key="3">
    <source>
        <dbReference type="Google" id="ProtNLM"/>
    </source>
</evidence>
<dbReference type="HOGENOM" id="CLU_132620_0_0_7"/>
<dbReference type="AlphaFoldDB" id="W4LWB5"/>
<keyword evidence="2" id="KW-1185">Reference proteome</keyword>
<dbReference type="Gene3D" id="3.40.50.1010">
    <property type="entry name" value="5'-nuclease"/>
    <property type="match status" value="1"/>
</dbReference>
<evidence type="ECO:0000313" key="1">
    <source>
        <dbReference type="EMBL" id="ETX02195.1"/>
    </source>
</evidence>